<feature type="chain" id="PRO_5027867022" evidence="2">
    <location>
        <begin position="22"/>
        <end position="103"/>
    </location>
</feature>
<dbReference type="KEGG" id="tpal:117648412"/>
<name>A0A6P8Z8X7_THRPL</name>
<evidence type="ECO:0000256" key="2">
    <source>
        <dbReference type="SAM" id="SignalP"/>
    </source>
</evidence>
<evidence type="ECO:0000256" key="1">
    <source>
        <dbReference type="SAM" id="MobiDB-lite"/>
    </source>
</evidence>
<dbReference type="OrthoDB" id="10384335at2759"/>
<organism evidence="4">
    <name type="scientific">Thrips palmi</name>
    <name type="common">Melon thrips</name>
    <dbReference type="NCBI Taxonomy" id="161013"/>
    <lineage>
        <taxon>Eukaryota</taxon>
        <taxon>Metazoa</taxon>
        <taxon>Ecdysozoa</taxon>
        <taxon>Arthropoda</taxon>
        <taxon>Hexapoda</taxon>
        <taxon>Insecta</taxon>
        <taxon>Pterygota</taxon>
        <taxon>Neoptera</taxon>
        <taxon>Paraneoptera</taxon>
        <taxon>Thysanoptera</taxon>
        <taxon>Terebrantia</taxon>
        <taxon>Thripoidea</taxon>
        <taxon>Thripidae</taxon>
        <taxon>Thrips</taxon>
    </lineage>
</organism>
<keyword evidence="3" id="KW-1185">Reference proteome</keyword>
<feature type="signal peptide" evidence="2">
    <location>
        <begin position="1"/>
        <end position="21"/>
    </location>
</feature>
<protein>
    <submittedName>
        <fullName evidence="4">Uncharacterized protein LOC117648412</fullName>
    </submittedName>
</protein>
<dbReference type="Proteomes" id="UP000515158">
    <property type="component" value="Unplaced"/>
</dbReference>
<dbReference type="GeneID" id="117648412"/>
<reference evidence="4" key="1">
    <citation type="submission" date="2025-08" db="UniProtKB">
        <authorList>
            <consortium name="RefSeq"/>
        </authorList>
    </citation>
    <scope>IDENTIFICATION</scope>
    <source>
        <tissue evidence="4">Total insect</tissue>
    </source>
</reference>
<accession>A0A6P8Z8X7</accession>
<evidence type="ECO:0000313" key="4">
    <source>
        <dbReference type="RefSeq" id="XP_034246811.1"/>
    </source>
</evidence>
<dbReference type="InParanoid" id="A0A6P8Z8X7"/>
<sequence length="103" mass="10740">MAVSVLPALTLLLGAALLAHAAPRPQDATTNNIVRDSVTEDDGESFVAGLILAVARDWDEGRQDATEFIRAVPAVTVNGTTFGPTTHPINESGPISFSAPSTR</sequence>
<evidence type="ECO:0000313" key="3">
    <source>
        <dbReference type="Proteomes" id="UP000515158"/>
    </source>
</evidence>
<proteinExistence type="predicted"/>
<dbReference type="AlphaFoldDB" id="A0A6P8Z8X7"/>
<feature type="region of interest" description="Disordered" evidence="1">
    <location>
        <begin position="80"/>
        <end position="103"/>
    </location>
</feature>
<gene>
    <name evidence="4" type="primary">LOC117648412</name>
</gene>
<keyword evidence="2" id="KW-0732">Signal</keyword>
<dbReference type="RefSeq" id="XP_034246811.1">
    <property type="nucleotide sequence ID" value="XM_034390920.1"/>
</dbReference>